<name>Q729T3_NITV2</name>
<accession>Q729T3</accession>
<dbReference type="PaxDb" id="882-DVU_2266"/>
<protein>
    <submittedName>
        <fullName evidence="1">Uncharacterized protein</fullName>
    </submittedName>
</protein>
<evidence type="ECO:0000313" key="1">
    <source>
        <dbReference type="EMBL" id="AAS96739.1"/>
    </source>
</evidence>
<keyword evidence="2" id="KW-1185">Reference proteome</keyword>
<evidence type="ECO:0000313" key="2">
    <source>
        <dbReference type="Proteomes" id="UP000002194"/>
    </source>
</evidence>
<dbReference type="EMBL" id="AE017285">
    <property type="protein sequence ID" value="AAS96739.1"/>
    <property type="molecule type" value="Genomic_DNA"/>
</dbReference>
<organism evidence="1 2">
    <name type="scientific">Nitratidesulfovibrio vulgaris (strain ATCC 29579 / DSM 644 / CCUG 34227 / NCIMB 8303 / VKM B-1760 / Hildenborough)</name>
    <name type="common">Desulfovibrio vulgaris</name>
    <dbReference type="NCBI Taxonomy" id="882"/>
    <lineage>
        <taxon>Bacteria</taxon>
        <taxon>Pseudomonadati</taxon>
        <taxon>Thermodesulfobacteriota</taxon>
        <taxon>Desulfovibrionia</taxon>
        <taxon>Desulfovibrionales</taxon>
        <taxon>Desulfovibrionaceae</taxon>
        <taxon>Nitratidesulfovibrio</taxon>
    </lineage>
</organism>
<dbReference type="KEGG" id="dvu:DVU_2266"/>
<dbReference type="HOGENOM" id="CLU_3250581_0_0_7"/>
<reference evidence="1 2" key="1">
    <citation type="journal article" date="2004" name="Nat. Biotechnol.">
        <title>The genome sequence of the anaerobic, sulfate-reducing bacterium Desulfovibrio vulgaris Hildenborough.</title>
        <authorList>
            <person name="Heidelberg J.F."/>
            <person name="Seshadri R."/>
            <person name="Haveman S.A."/>
            <person name="Hemme C.L."/>
            <person name="Paulsen I.T."/>
            <person name="Kolonay J.F."/>
            <person name="Eisen J.A."/>
            <person name="Ward N."/>
            <person name="Methe B."/>
            <person name="Brinkac L.M."/>
            <person name="Daugherty S.C."/>
            <person name="Deboy R.T."/>
            <person name="Dodson R.J."/>
            <person name="Durkin A.S."/>
            <person name="Madupu R."/>
            <person name="Nelson W.C."/>
            <person name="Sullivan S.A."/>
            <person name="Fouts D."/>
            <person name="Haft D.H."/>
            <person name="Selengut J."/>
            <person name="Peterson J.D."/>
            <person name="Davidsen T.M."/>
            <person name="Zafar N."/>
            <person name="Zhou L."/>
            <person name="Radune D."/>
            <person name="Dimitrov G."/>
            <person name="Hance M."/>
            <person name="Tran K."/>
            <person name="Khouri H."/>
            <person name="Gill J."/>
            <person name="Utterback T.R."/>
            <person name="Feldblyum T.V."/>
            <person name="Wall J.D."/>
            <person name="Voordouw G."/>
            <person name="Fraser C.M."/>
        </authorList>
    </citation>
    <scope>NUCLEOTIDE SEQUENCE [LARGE SCALE GENOMIC DNA]</scope>
    <source>
        <strain evidence="2">ATCC 29579 / DSM 644 / NCIMB 8303 / VKM B-1760 / Hildenborough</strain>
    </source>
</reference>
<proteinExistence type="predicted"/>
<dbReference type="Proteomes" id="UP000002194">
    <property type="component" value="Chromosome"/>
</dbReference>
<sequence>MWKANSGFAAGDGLYLRHYRIFREASLSLAMPFDMVLGHRAI</sequence>
<dbReference type="AlphaFoldDB" id="Q729T3"/>
<dbReference type="STRING" id="882.DVU_2266"/>
<gene>
    <name evidence="1" type="ordered locus">DVU_2266</name>
</gene>
<dbReference type="EnsemblBacteria" id="AAS96739">
    <property type="protein sequence ID" value="AAS96739"/>
    <property type="gene ID" value="DVU_2266"/>
</dbReference>